<proteinExistence type="predicted"/>
<sequence>MARTQDVRLPASSPCGGADCSSLSRRSARCDSPSLQRFLPPRQHSSSASAPTSIRFSGISAWTDADSNACDWHGVIYSLLQGSVISLCLVQAIRRARKTILGPAPLEEMARNALFFTVGLLGIWRRQQHLGG</sequence>
<accession>A0A8T0W616</accession>
<feature type="compositionally biased region" description="Polar residues" evidence="1">
    <location>
        <begin position="43"/>
        <end position="52"/>
    </location>
</feature>
<organism evidence="2 3">
    <name type="scientific">Panicum virgatum</name>
    <name type="common">Blackwell switchgrass</name>
    <dbReference type="NCBI Taxonomy" id="38727"/>
    <lineage>
        <taxon>Eukaryota</taxon>
        <taxon>Viridiplantae</taxon>
        <taxon>Streptophyta</taxon>
        <taxon>Embryophyta</taxon>
        <taxon>Tracheophyta</taxon>
        <taxon>Spermatophyta</taxon>
        <taxon>Magnoliopsida</taxon>
        <taxon>Liliopsida</taxon>
        <taxon>Poales</taxon>
        <taxon>Poaceae</taxon>
        <taxon>PACMAD clade</taxon>
        <taxon>Panicoideae</taxon>
        <taxon>Panicodae</taxon>
        <taxon>Paniceae</taxon>
        <taxon>Panicinae</taxon>
        <taxon>Panicum</taxon>
        <taxon>Panicum sect. Hiantes</taxon>
    </lineage>
</organism>
<evidence type="ECO:0000313" key="2">
    <source>
        <dbReference type="EMBL" id="KAG2642728.1"/>
    </source>
</evidence>
<reference evidence="2" key="1">
    <citation type="submission" date="2020-05" db="EMBL/GenBank/DDBJ databases">
        <title>WGS assembly of Panicum virgatum.</title>
        <authorList>
            <person name="Lovell J.T."/>
            <person name="Jenkins J."/>
            <person name="Shu S."/>
            <person name="Juenger T.E."/>
            <person name="Schmutz J."/>
        </authorList>
    </citation>
    <scope>NUCLEOTIDE SEQUENCE</scope>
    <source>
        <strain evidence="2">AP13</strain>
    </source>
</reference>
<evidence type="ECO:0000256" key="1">
    <source>
        <dbReference type="SAM" id="MobiDB-lite"/>
    </source>
</evidence>
<evidence type="ECO:0000313" key="3">
    <source>
        <dbReference type="Proteomes" id="UP000823388"/>
    </source>
</evidence>
<protein>
    <submittedName>
        <fullName evidence="2">Uncharacterized protein</fullName>
    </submittedName>
</protein>
<dbReference type="AlphaFoldDB" id="A0A8T0W616"/>
<feature type="region of interest" description="Disordered" evidence="1">
    <location>
        <begin position="33"/>
        <end position="52"/>
    </location>
</feature>
<name>A0A8T0W616_PANVG</name>
<keyword evidence="3" id="KW-1185">Reference proteome</keyword>
<dbReference type="Proteomes" id="UP000823388">
    <property type="component" value="Chromosome 2K"/>
</dbReference>
<dbReference type="EMBL" id="CM029039">
    <property type="protein sequence ID" value="KAG2642728.1"/>
    <property type="molecule type" value="Genomic_DNA"/>
</dbReference>
<gene>
    <name evidence="2" type="ORF">PVAP13_2KG207100</name>
</gene>
<comment type="caution">
    <text evidence="2">The sequence shown here is derived from an EMBL/GenBank/DDBJ whole genome shotgun (WGS) entry which is preliminary data.</text>
</comment>